<sequence>MELGLLAGVVVLSVVIGVVWSRRQGVVRGPRADGAQAPVDWAGRGVLLGERTTFVQFSAQVCAACRSTARVLGTMSAPGSGVAHHEIDVEDDLALTGSLGILRTPTTLVLDGDGREVARMSGAVTPAQAREALTRGTT</sequence>
<accession>A0ABP4ZTV3</accession>
<dbReference type="EMBL" id="BAAANL010000007">
    <property type="protein sequence ID" value="GAA1871818.1"/>
    <property type="molecule type" value="Genomic_DNA"/>
</dbReference>
<proteinExistence type="predicted"/>
<keyword evidence="2" id="KW-1185">Reference proteome</keyword>
<comment type="caution">
    <text evidence="1">The sequence shown here is derived from an EMBL/GenBank/DDBJ whole genome shotgun (WGS) entry which is preliminary data.</text>
</comment>
<reference evidence="2" key="1">
    <citation type="journal article" date="2019" name="Int. J. Syst. Evol. Microbiol.">
        <title>The Global Catalogue of Microorganisms (GCM) 10K type strain sequencing project: providing services to taxonomists for standard genome sequencing and annotation.</title>
        <authorList>
            <consortium name="The Broad Institute Genomics Platform"/>
            <consortium name="The Broad Institute Genome Sequencing Center for Infectious Disease"/>
            <person name="Wu L."/>
            <person name="Ma J."/>
        </authorList>
    </citation>
    <scope>NUCLEOTIDE SEQUENCE [LARGE SCALE GENOMIC DNA]</scope>
    <source>
        <strain evidence="2">JCM 14326</strain>
    </source>
</reference>
<dbReference type="Gene3D" id="3.40.30.10">
    <property type="entry name" value="Glutaredoxin"/>
    <property type="match status" value="1"/>
</dbReference>
<organism evidence="1 2">
    <name type="scientific">Myceligenerans crystallogenes</name>
    <dbReference type="NCBI Taxonomy" id="316335"/>
    <lineage>
        <taxon>Bacteria</taxon>
        <taxon>Bacillati</taxon>
        <taxon>Actinomycetota</taxon>
        <taxon>Actinomycetes</taxon>
        <taxon>Micrococcales</taxon>
        <taxon>Promicromonosporaceae</taxon>
        <taxon>Myceligenerans</taxon>
    </lineage>
</organism>
<evidence type="ECO:0000313" key="1">
    <source>
        <dbReference type="EMBL" id="GAA1871818.1"/>
    </source>
</evidence>
<dbReference type="CDD" id="cd02947">
    <property type="entry name" value="TRX_family"/>
    <property type="match status" value="1"/>
</dbReference>
<name>A0ABP4ZTV3_9MICO</name>
<dbReference type="SUPFAM" id="SSF52833">
    <property type="entry name" value="Thioredoxin-like"/>
    <property type="match status" value="1"/>
</dbReference>
<dbReference type="InterPro" id="IPR036249">
    <property type="entry name" value="Thioredoxin-like_sf"/>
</dbReference>
<protein>
    <submittedName>
        <fullName evidence="1">Thioredoxin family protein</fullName>
    </submittedName>
</protein>
<dbReference type="RefSeq" id="WP_344105200.1">
    <property type="nucleotide sequence ID" value="NZ_BAAANL010000007.1"/>
</dbReference>
<gene>
    <name evidence="1" type="ORF">GCM10009751_33930</name>
</gene>
<dbReference type="Proteomes" id="UP001501094">
    <property type="component" value="Unassembled WGS sequence"/>
</dbReference>
<evidence type="ECO:0000313" key="2">
    <source>
        <dbReference type="Proteomes" id="UP001501094"/>
    </source>
</evidence>